<dbReference type="PANTHER" id="PTHR42648">
    <property type="entry name" value="TRANSPOSASE, PUTATIVE-RELATED"/>
    <property type="match status" value="1"/>
</dbReference>
<feature type="coiled-coil region" evidence="17">
    <location>
        <begin position="331"/>
        <end position="365"/>
    </location>
</feature>
<sequence length="1511" mass="172345">MATLADKAILSGADNRPPMLEKELYDSWKSRMELYMMNRQHGRMILESVKNGPLIWPTIEENGLTRPRKYSELTPAEALQADCDSPQYGSPYQSQHYSTNQPSTPLSLTYPSNDYQSSIHHNVYSPQPLILQLKYVPTVNQQQQQPEFSPLDLGLNVPVFKHGDEPIDAINHMMSFLTSFVTFRYPTTNNQLRNSSNPRLQATINDGRCTKPKRKQDDSWFKDKVLLVQAQANGQILHEEELSFLADPRILEGQATQTVITHNAAYQADDLDTYDSDCDKLNTAKVALMENLSQYGYDVLVEVQTPDNMDNSMINHGQNVEVQSRDKFSDSREQNAEIDRLKQTLSEQLQEKESLMKTIDVLKNDFKKEEYRNIDIEIVLEKKIKHLDNIVYKRDQSAQTIHMLTKLKFFYDHSTKQALGFQNPFYLKKAQQLKPKLYDANVIKNTCAIVIPDSEETLMLAEESRSKMILKQQDPIVLEKKNSMNSSDPNLSKRPTKVKVPKELTKFSMEKGLIRAALRDELRKLKGKAIVDNVVTSHTIAPKMFRVDVEPLAPKLLNNRTAHSDYLRHTQEQAAILREPLGNTKKDTIQRPPSSTQKNKVEAHPKTVKSSLKNKNCAVQPKGTAILQHSKLNANSELICVKCNGYILSDNHDFYVPNVINDVNAHAKYKYVKKNSKRKVWKPTGKVFTNIEYIWRPTGRTFTIVGNACPLTRITFTTGVPSRNLIAPEIDTPKPVVTLVYSKKPRKTKTTDPVSKPKVIQIVFWYLDSGCSKHMTEDRSQLTNFVNQFLGTVKFRNDHVVKIMGYGDYQIGNVTISKVYYVEGLGYNLFSVKQFCDSNLEVAFRQHTYFIRNLEGVNLLTRSCGNNLYTLSLGEMMASSPICLPKLKFKKDHHCSACAMDKSKKKPHKPKTEDTNQEKLYLLHMDLCGPMCVASVNGKKYILIIIDDYSRFTWVKCLRSKDKAPDFIIKFLMMIQVRLKTPVRRIKTDNGTKFVNQTLCEYYEKVDISHETFVAHSPQQNGVVKRQAVATACYTQKHSIIRLRHEKTPYELLHNKPPDLSFLYVFGVICYPTNDRDNLGKLQPKADIDFDELTAMASEYSSLGPALHEMTPATISSRIVPNPSPLTPYVPPSRSDWDILFQPLFDELLTPPPSVDPPAPEVIAPIVEVVALEPAVSTGSPSTTIVDQDAPSTIKPKNYKDALTQACWIEALQEELNEFERLNVWELIPRPDKVMVITLKWIYKVKLDELGGILKNKARLVARGYRQEEGINFEESFALSKYALESLKKYGMESNDPVDTSMVEKSKLDEDPQGKAAKPNKKHLHAIKRTFKYLRGTVNRGLWYQKDSSIALTAYADANHVGCQYTRRSTSGSMQLLGERLVSWSSKRQKNAVISSTEAKYIALSGCCAQFLWMRSQLTDYGLGFNKISMYRDNKSAIALCCNNVQHSRSKHIDIRFHFIKVQVENGVVELYFVNTEYQLADIFTKALGRERIEFLINKLEIRSFTPETLK</sequence>
<evidence type="ECO:0000256" key="11">
    <source>
        <dbReference type="ARBA" id="ARBA00022908"/>
    </source>
</evidence>
<comment type="function">
    <text evidence="1">The aspartyl protease (PR) mediates the proteolytic cleavages of the Gag and Gag-Pol polyproteins after assembly of the VLP.</text>
</comment>
<keyword evidence="15" id="KW-0233">DNA recombination</keyword>
<dbReference type="GO" id="GO:0006310">
    <property type="term" value="P:DNA recombination"/>
    <property type="evidence" value="ECO:0007669"/>
    <property type="project" value="UniProtKB-KW"/>
</dbReference>
<keyword evidence="7" id="KW-0255">Endonuclease</keyword>
<dbReference type="GO" id="GO:0003887">
    <property type="term" value="F:DNA-directed DNA polymerase activity"/>
    <property type="evidence" value="ECO:0007669"/>
    <property type="project" value="UniProtKB-KW"/>
</dbReference>
<evidence type="ECO:0000256" key="12">
    <source>
        <dbReference type="ARBA" id="ARBA00022918"/>
    </source>
</evidence>
<evidence type="ECO:0000256" key="17">
    <source>
        <dbReference type="SAM" id="Coils"/>
    </source>
</evidence>
<keyword evidence="12" id="KW-0695">RNA-directed DNA polymerase</keyword>
<keyword evidence="6" id="KW-0547">Nucleotide-binding</keyword>
<evidence type="ECO:0000256" key="3">
    <source>
        <dbReference type="ARBA" id="ARBA00022670"/>
    </source>
</evidence>
<keyword evidence="13" id="KW-0239">DNA-directed DNA polymerase</keyword>
<reference evidence="20" key="1">
    <citation type="journal article" date="2019" name="Sci. Rep.">
        <title>Draft genome of Tanacetum cinerariifolium, the natural source of mosquito coil.</title>
        <authorList>
            <person name="Yamashiro T."/>
            <person name="Shiraishi A."/>
            <person name="Satake H."/>
            <person name="Nakayama K."/>
        </authorList>
    </citation>
    <scope>NUCLEOTIDE SEQUENCE</scope>
</reference>
<evidence type="ECO:0000256" key="18">
    <source>
        <dbReference type="SAM" id="MobiDB-lite"/>
    </source>
</evidence>
<comment type="caution">
    <text evidence="20">The sequence shown here is derived from an EMBL/GenBank/DDBJ whole genome shotgun (WGS) entry which is preliminary data.</text>
</comment>
<feature type="region of interest" description="Disordered" evidence="18">
    <location>
        <begin position="82"/>
        <end position="103"/>
    </location>
</feature>
<evidence type="ECO:0000256" key="15">
    <source>
        <dbReference type="ARBA" id="ARBA00023172"/>
    </source>
</evidence>
<evidence type="ECO:0000256" key="5">
    <source>
        <dbReference type="ARBA" id="ARBA00022723"/>
    </source>
</evidence>
<dbReference type="InterPro" id="IPR036397">
    <property type="entry name" value="RNaseH_sf"/>
</dbReference>
<dbReference type="GO" id="GO:0046872">
    <property type="term" value="F:metal ion binding"/>
    <property type="evidence" value="ECO:0007669"/>
    <property type="project" value="UniProtKB-KW"/>
</dbReference>
<keyword evidence="3" id="KW-0645">Protease</keyword>
<feature type="region of interest" description="Disordered" evidence="18">
    <location>
        <begin position="582"/>
        <end position="613"/>
    </location>
</feature>
<evidence type="ECO:0000313" key="20">
    <source>
        <dbReference type="EMBL" id="GEW10468.1"/>
    </source>
</evidence>
<gene>
    <name evidence="20" type="ORF">Tci_182444</name>
</gene>
<dbReference type="InterPro" id="IPR012337">
    <property type="entry name" value="RNaseH-like_sf"/>
</dbReference>
<evidence type="ECO:0000256" key="10">
    <source>
        <dbReference type="ARBA" id="ARBA00022842"/>
    </source>
</evidence>
<keyword evidence="2" id="KW-1188">Viral release from host cell</keyword>
<keyword evidence="10" id="KW-0460">Magnesium</keyword>
<keyword evidence="9" id="KW-0067">ATP-binding</keyword>
<evidence type="ECO:0000256" key="14">
    <source>
        <dbReference type="ARBA" id="ARBA00023113"/>
    </source>
</evidence>
<evidence type="ECO:0000256" key="4">
    <source>
        <dbReference type="ARBA" id="ARBA00022722"/>
    </source>
</evidence>
<dbReference type="GO" id="GO:0003964">
    <property type="term" value="F:RNA-directed DNA polymerase activity"/>
    <property type="evidence" value="ECO:0007669"/>
    <property type="project" value="UniProtKB-KW"/>
</dbReference>
<evidence type="ECO:0000256" key="8">
    <source>
        <dbReference type="ARBA" id="ARBA00022801"/>
    </source>
</evidence>
<keyword evidence="11" id="KW-0229">DNA integration</keyword>
<dbReference type="InterPro" id="IPR039537">
    <property type="entry name" value="Retrotran_Ty1/copia-like"/>
</dbReference>
<evidence type="ECO:0000256" key="1">
    <source>
        <dbReference type="ARBA" id="ARBA00002180"/>
    </source>
</evidence>
<keyword evidence="13" id="KW-0808">Transferase</keyword>
<dbReference type="InterPro" id="IPR001584">
    <property type="entry name" value="Integrase_cat-core"/>
</dbReference>
<keyword evidence="13" id="KW-0548">Nucleotidyltransferase</keyword>
<keyword evidence="16" id="KW-0511">Multifunctional enzyme</keyword>
<evidence type="ECO:0000256" key="7">
    <source>
        <dbReference type="ARBA" id="ARBA00022759"/>
    </source>
</evidence>
<evidence type="ECO:0000256" key="16">
    <source>
        <dbReference type="ARBA" id="ARBA00023268"/>
    </source>
</evidence>
<evidence type="ECO:0000259" key="19">
    <source>
        <dbReference type="PROSITE" id="PS50994"/>
    </source>
</evidence>
<dbReference type="GO" id="GO:0003676">
    <property type="term" value="F:nucleic acid binding"/>
    <property type="evidence" value="ECO:0007669"/>
    <property type="project" value="InterPro"/>
</dbReference>
<name>A0A699GSY0_TANCI</name>
<evidence type="ECO:0000256" key="2">
    <source>
        <dbReference type="ARBA" id="ARBA00022612"/>
    </source>
</evidence>
<dbReference type="Pfam" id="PF22936">
    <property type="entry name" value="Pol_BBD"/>
    <property type="match status" value="1"/>
</dbReference>
<dbReference type="GO" id="GO:0008233">
    <property type="term" value="F:peptidase activity"/>
    <property type="evidence" value="ECO:0007669"/>
    <property type="project" value="UniProtKB-KW"/>
</dbReference>
<feature type="domain" description="Integrase catalytic" evidence="19">
    <location>
        <begin position="906"/>
        <end position="1026"/>
    </location>
</feature>
<proteinExistence type="predicted"/>
<dbReference type="PANTHER" id="PTHR42648:SF11">
    <property type="entry name" value="TRANSPOSON TY4-P GAG-POL POLYPROTEIN"/>
    <property type="match status" value="1"/>
</dbReference>
<accession>A0A699GSY0</accession>
<dbReference type="Pfam" id="PF00665">
    <property type="entry name" value="rve"/>
    <property type="match status" value="1"/>
</dbReference>
<keyword evidence="17" id="KW-0175">Coiled coil</keyword>
<dbReference type="GO" id="GO:0006508">
    <property type="term" value="P:proteolysis"/>
    <property type="evidence" value="ECO:0007669"/>
    <property type="project" value="UniProtKB-KW"/>
</dbReference>
<dbReference type="InterPro" id="IPR013103">
    <property type="entry name" value="RVT_2"/>
</dbReference>
<dbReference type="SUPFAM" id="SSF53098">
    <property type="entry name" value="Ribonuclease H-like"/>
    <property type="match status" value="1"/>
</dbReference>
<keyword evidence="5" id="KW-0479">Metal-binding</keyword>
<evidence type="ECO:0000256" key="6">
    <source>
        <dbReference type="ARBA" id="ARBA00022741"/>
    </source>
</evidence>
<keyword evidence="8" id="KW-0378">Hydrolase</keyword>
<dbReference type="GO" id="GO:0015074">
    <property type="term" value="P:DNA integration"/>
    <property type="evidence" value="ECO:0007669"/>
    <property type="project" value="UniProtKB-KW"/>
</dbReference>
<protein>
    <recommendedName>
        <fullName evidence="19">Integrase catalytic domain-containing protein</fullName>
    </recommendedName>
</protein>
<dbReference type="CDD" id="cd09272">
    <property type="entry name" value="RNase_HI_RT_Ty1"/>
    <property type="match status" value="1"/>
</dbReference>
<dbReference type="Gene3D" id="3.30.420.10">
    <property type="entry name" value="Ribonuclease H-like superfamily/Ribonuclease H"/>
    <property type="match status" value="1"/>
</dbReference>
<dbReference type="EMBL" id="BKCJ010045303">
    <property type="protein sequence ID" value="GEW10468.1"/>
    <property type="molecule type" value="Genomic_DNA"/>
</dbReference>
<dbReference type="GO" id="GO:0005524">
    <property type="term" value="F:ATP binding"/>
    <property type="evidence" value="ECO:0007669"/>
    <property type="project" value="UniProtKB-KW"/>
</dbReference>
<keyword evidence="14" id="KW-0917">Virion maturation</keyword>
<dbReference type="GO" id="GO:0004519">
    <property type="term" value="F:endonuclease activity"/>
    <property type="evidence" value="ECO:0007669"/>
    <property type="project" value="UniProtKB-KW"/>
</dbReference>
<evidence type="ECO:0000256" key="13">
    <source>
        <dbReference type="ARBA" id="ARBA00022932"/>
    </source>
</evidence>
<keyword evidence="4" id="KW-0540">Nuclease</keyword>
<organism evidence="20">
    <name type="scientific">Tanacetum cinerariifolium</name>
    <name type="common">Dalmatian daisy</name>
    <name type="synonym">Chrysanthemum cinerariifolium</name>
    <dbReference type="NCBI Taxonomy" id="118510"/>
    <lineage>
        <taxon>Eukaryota</taxon>
        <taxon>Viridiplantae</taxon>
        <taxon>Streptophyta</taxon>
        <taxon>Embryophyta</taxon>
        <taxon>Tracheophyta</taxon>
        <taxon>Spermatophyta</taxon>
        <taxon>Magnoliopsida</taxon>
        <taxon>eudicotyledons</taxon>
        <taxon>Gunneridae</taxon>
        <taxon>Pentapetalae</taxon>
        <taxon>asterids</taxon>
        <taxon>campanulids</taxon>
        <taxon>Asterales</taxon>
        <taxon>Asteraceae</taxon>
        <taxon>Asteroideae</taxon>
        <taxon>Anthemideae</taxon>
        <taxon>Anthemidinae</taxon>
        <taxon>Tanacetum</taxon>
    </lineage>
</organism>
<evidence type="ECO:0000256" key="9">
    <source>
        <dbReference type="ARBA" id="ARBA00022840"/>
    </source>
</evidence>
<dbReference type="InterPro" id="IPR054722">
    <property type="entry name" value="PolX-like_BBD"/>
</dbReference>
<feature type="compositionally biased region" description="Polar residues" evidence="18">
    <location>
        <begin position="87"/>
        <end position="103"/>
    </location>
</feature>
<dbReference type="Pfam" id="PF07727">
    <property type="entry name" value="RVT_2"/>
    <property type="match status" value="1"/>
</dbReference>
<dbReference type="PROSITE" id="PS50994">
    <property type="entry name" value="INTEGRASE"/>
    <property type="match status" value="1"/>
</dbReference>